<dbReference type="EMBL" id="JAPRFR010000001">
    <property type="protein sequence ID" value="MCZ0725557.1"/>
    <property type="molecule type" value="Genomic_DNA"/>
</dbReference>
<proteinExistence type="predicted"/>
<feature type="domain" description="Transcriptional regulator DauR-like HTH" evidence="2">
    <location>
        <begin position="157"/>
        <end position="215"/>
    </location>
</feature>
<evidence type="ECO:0000259" key="1">
    <source>
        <dbReference type="Pfam" id="PF08348"/>
    </source>
</evidence>
<name>A0A9X3FW14_9LACT</name>
<dbReference type="InterPro" id="IPR013559">
    <property type="entry name" value="YheO"/>
</dbReference>
<organism evidence="3 4">
    <name type="scientific">Aerococcus kribbianus</name>
    <dbReference type="NCBI Taxonomy" id="2999064"/>
    <lineage>
        <taxon>Bacteria</taxon>
        <taxon>Bacillati</taxon>
        <taxon>Bacillota</taxon>
        <taxon>Bacilli</taxon>
        <taxon>Lactobacillales</taxon>
        <taxon>Aerococcaceae</taxon>
        <taxon>Aerococcus</taxon>
    </lineage>
</organism>
<dbReference type="RefSeq" id="WP_268751873.1">
    <property type="nucleotide sequence ID" value="NZ_JAPRFQ010000001.1"/>
</dbReference>
<evidence type="ECO:0000259" key="2">
    <source>
        <dbReference type="Pfam" id="PF13309"/>
    </source>
</evidence>
<keyword evidence="4" id="KW-1185">Reference proteome</keyword>
<dbReference type="Pfam" id="PF08348">
    <property type="entry name" value="PAS_6"/>
    <property type="match status" value="1"/>
</dbReference>
<evidence type="ECO:0000313" key="3">
    <source>
        <dbReference type="EMBL" id="MCZ0725557.1"/>
    </source>
</evidence>
<dbReference type="PANTHER" id="PTHR35568">
    <property type="entry name" value="TRANSCRIPTIONAL REGULATOR DAUR"/>
    <property type="match status" value="1"/>
</dbReference>
<sequence length="220" mass="25157">MTEFKPTNYINLVHFLGDLLGDEFEIILHIIRDNEVYMAEIVNGQISGRTIDSPITQFALDLIKDERHKEVPYISGYRTKTIDNKTLWGSTFFIKDDNNHLLGMICINRDTSQSVAMLDELMNHLNIPNDLWHPDQASTDKDASDDPIEVLSQSVDDIIAQVIDTKTIDDNVQLTKQYKVEIIDRLDDKGVFQIKGAVTKVAEALNISEPSVYRYRKMIN</sequence>
<protein>
    <submittedName>
        <fullName evidence="3">PAS domain-containing protein</fullName>
    </submittedName>
</protein>
<dbReference type="PANTHER" id="PTHR35568:SF1">
    <property type="entry name" value="TRANSCRIPTIONAL REGULATOR DAUR"/>
    <property type="match status" value="1"/>
</dbReference>
<comment type="caution">
    <text evidence="3">The sequence shown here is derived from an EMBL/GenBank/DDBJ whole genome shotgun (WGS) entry which is preliminary data.</text>
</comment>
<dbReference type="InterPro" id="IPR039446">
    <property type="entry name" value="DauR-like"/>
</dbReference>
<feature type="domain" description="YheO-like" evidence="1">
    <location>
        <begin position="8"/>
        <end position="115"/>
    </location>
</feature>
<dbReference type="Pfam" id="PF13309">
    <property type="entry name" value="HTH_22"/>
    <property type="match status" value="1"/>
</dbReference>
<accession>A0A9X3FW14</accession>
<evidence type="ECO:0000313" key="4">
    <source>
        <dbReference type="Proteomes" id="UP001146670"/>
    </source>
</evidence>
<gene>
    <name evidence="3" type="ORF">OW157_03110</name>
</gene>
<dbReference type="AlphaFoldDB" id="A0A9X3FW14"/>
<reference evidence="3" key="1">
    <citation type="submission" date="2022-12" db="EMBL/GenBank/DDBJ databases">
        <title>Description and comparative metabolic analysis of Aerococcus sp. nov., isolated from the feces of a pig.</title>
        <authorList>
            <person name="Chang Y.-H."/>
        </authorList>
    </citation>
    <scope>NUCLEOTIDE SEQUENCE</scope>
    <source>
        <strain evidence="3">YH-aer222</strain>
    </source>
</reference>
<dbReference type="Proteomes" id="UP001146670">
    <property type="component" value="Unassembled WGS sequence"/>
</dbReference>
<dbReference type="InterPro" id="IPR039445">
    <property type="entry name" value="DauR-like_HTH"/>
</dbReference>